<evidence type="ECO:0000313" key="2">
    <source>
        <dbReference type="Proteomes" id="UP000594014"/>
    </source>
</evidence>
<reference evidence="1" key="1">
    <citation type="submission" date="2019-08" db="EMBL/GenBank/DDBJ databases">
        <title>Genome sequence of Clostridiales bacterium MT110.</title>
        <authorList>
            <person name="Cao J."/>
        </authorList>
    </citation>
    <scope>NUCLEOTIDE SEQUENCE</scope>
    <source>
        <strain evidence="1">MT110</strain>
    </source>
</reference>
<dbReference type="Proteomes" id="UP000594014">
    <property type="component" value="Chromosome"/>
</dbReference>
<gene>
    <name evidence="1" type="ORF">FRZ06_10115</name>
</gene>
<organism evidence="1 2">
    <name type="scientific">Anoxybacterium hadale</name>
    <dbReference type="NCBI Taxonomy" id="3408580"/>
    <lineage>
        <taxon>Bacteria</taxon>
        <taxon>Bacillati</taxon>
        <taxon>Bacillota</taxon>
        <taxon>Clostridia</taxon>
        <taxon>Peptostreptococcales</taxon>
        <taxon>Anaerovoracaceae</taxon>
        <taxon>Anoxybacterium</taxon>
    </lineage>
</organism>
<protein>
    <submittedName>
        <fullName evidence="1">DUF2634 domain-containing protein</fullName>
    </submittedName>
</protein>
<dbReference type="EMBL" id="CP042469">
    <property type="protein sequence ID" value="QOX63679.1"/>
    <property type="molecule type" value="Genomic_DNA"/>
</dbReference>
<sequence>MSKTLFPSIQPQTSEAEKAMPLFKEVKWDFINNIPIYKGGSPMIVSGKDAVVVWAWKALHTPRFRHEIYTWDYGNEVESLIGQPFTEELKQSEAARYFEECLLVCPYISSVSDVTAAFSEGNLKIQASLKTIYGEVEVNV</sequence>
<keyword evidence="2" id="KW-1185">Reference proteome</keyword>
<proteinExistence type="predicted"/>
<evidence type="ECO:0000313" key="1">
    <source>
        <dbReference type="EMBL" id="QOX63679.1"/>
    </source>
</evidence>
<accession>A0ACD1ABH0</accession>
<name>A0ACD1ABH0_9FIRM</name>